<keyword evidence="2" id="KW-1185">Reference proteome</keyword>
<proteinExistence type="predicted"/>
<gene>
    <name evidence="1" type="ORF">M5K25_008884</name>
</gene>
<accession>A0ABD0VGL9</accession>
<dbReference type="EMBL" id="JANQDX010000007">
    <property type="protein sequence ID" value="KAL0921776.1"/>
    <property type="molecule type" value="Genomic_DNA"/>
</dbReference>
<protein>
    <submittedName>
        <fullName evidence="1">Uncharacterized protein</fullName>
    </submittedName>
</protein>
<comment type="caution">
    <text evidence="1">The sequence shown here is derived from an EMBL/GenBank/DDBJ whole genome shotgun (WGS) entry which is preliminary data.</text>
</comment>
<organism evidence="1 2">
    <name type="scientific">Dendrobium thyrsiflorum</name>
    <name type="common">Pinecone-like raceme dendrobium</name>
    <name type="synonym">Orchid</name>
    <dbReference type="NCBI Taxonomy" id="117978"/>
    <lineage>
        <taxon>Eukaryota</taxon>
        <taxon>Viridiplantae</taxon>
        <taxon>Streptophyta</taxon>
        <taxon>Embryophyta</taxon>
        <taxon>Tracheophyta</taxon>
        <taxon>Spermatophyta</taxon>
        <taxon>Magnoliopsida</taxon>
        <taxon>Liliopsida</taxon>
        <taxon>Asparagales</taxon>
        <taxon>Orchidaceae</taxon>
        <taxon>Epidendroideae</taxon>
        <taxon>Malaxideae</taxon>
        <taxon>Dendrobiinae</taxon>
        <taxon>Dendrobium</taxon>
    </lineage>
</organism>
<name>A0ABD0VGL9_DENTH</name>
<dbReference type="AlphaFoldDB" id="A0ABD0VGL9"/>
<dbReference type="Proteomes" id="UP001552299">
    <property type="component" value="Unassembled WGS sequence"/>
</dbReference>
<evidence type="ECO:0000313" key="2">
    <source>
        <dbReference type="Proteomes" id="UP001552299"/>
    </source>
</evidence>
<reference evidence="1 2" key="1">
    <citation type="journal article" date="2024" name="Plant Biotechnol. J.">
        <title>Dendrobium thyrsiflorum genome and its molecular insights into genes involved in important horticultural traits.</title>
        <authorList>
            <person name="Chen B."/>
            <person name="Wang J.Y."/>
            <person name="Zheng P.J."/>
            <person name="Li K.L."/>
            <person name="Liang Y.M."/>
            <person name="Chen X.F."/>
            <person name="Zhang C."/>
            <person name="Zhao X."/>
            <person name="He X."/>
            <person name="Zhang G.Q."/>
            <person name="Liu Z.J."/>
            <person name="Xu Q."/>
        </authorList>
    </citation>
    <scope>NUCLEOTIDE SEQUENCE [LARGE SCALE GENOMIC DNA]</scope>
    <source>
        <strain evidence="1">GZMU011</strain>
    </source>
</reference>
<evidence type="ECO:0000313" key="1">
    <source>
        <dbReference type="EMBL" id="KAL0921776.1"/>
    </source>
</evidence>
<sequence>MDCLSITDRMDIGCLWGGEEANDRSVLRCFTRFLPEVFKFQAREEEKQV</sequence>